<accession>A0A1G6VNZ0</accession>
<dbReference type="STRING" id="686796.SAMN04488104_103711"/>
<evidence type="ECO:0000256" key="1">
    <source>
        <dbReference type="ARBA" id="ARBA00004141"/>
    </source>
</evidence>
<evidence type="ECO:0000313" key="11">
    <source>
        <dbReference type="Proteomes" id="UP000199060"/>
    </source>
</evidence>
<dbReference type="OrthoDB" id="9783823at2"/>
<dbReference type="InterPro" id="IPR003663">
    <property type="entry name" value="Sugar/inositol_transpt"/>
</dbReference>
<dbReference type="SUPFAM" id="SSF103473">
    <property type="entry name" value="MFS general substrate transporter"/>
    <property type="match status" value="1"/>
</dbReference>
<dbReference type="PROSITE" id="PS50850">
    <property type="entry name" value="MFS"/>
    <property type="match status" value="1"/>
</dbReference>
<reference evidence="11" key="1">
    <citation type="submission" date="2016-10" db="EMBL/GenBank/DDBJ databases">
        <authorList>
            <person name="Varghese N."/>
            <person name="Submissions S."/>
        </authorList>
    </citation>
    <scope>NUCLEOTIDE SEQUENCE [LARGE SCALE GENOMIC DNA]</scope>
    <source>
        <strain evidence="11">DSM 23095</strain>
    </source>
</reference>
<gene>
    <name evidence="10" type="ORF">SAMN04488104_103711</name>
</gene>
<feature type="transmembrane region" description="Helical" evidence="8">
    <location>
        <begin position="248"/>
        <end position="270"/>
    </location>
</feature>
<dbReference type="Pfam" id="PF00083">
    <property type="entry name" value="Sugar_tr"/>
    <property type="match status" value="1"/>
</dbReference>
<dbReference type="PANTHER" id="PTHR48020:SF12">
    <property type="entry name" value="PROTON MYO-INOSITOL COTRANSPORTER"/>
    <property type="match status" value="1"/>
</dbReference>
<evidence type="ECO:0000259" key="9">
    <source>
        <dbReference type="PROSITE" id="PS50850"/>
    </source>
</evidence>
<dbReference type="PRINTS" id="PR00171">
    <property type="entry name" value="SUGRTRNSPORT"/>
</dbReference>
<evidence type="ECO:0000256" key="7">
    <source>
        <dbReference type="RuleBase" id="RU003346"/>
    </source>
</evidence>
<feature type="transmembrane region" description="Helical" evidence="8">
    <location>
        <begin position="101"/>
        <end position="122"/>
    </location>
</feature>
<feature type="transmembrane region" description="Helical" evidence="8">
    <location>
        <begin position="377"/>
        <end position="400"/>
    </location>
</feature>
<dbReference type="RefSeq" id="WP_087940636.1">
    <property type="nucleotide sequence ID" value="NZ_FNAC01000037.1"/>
</dbReference>
<feature type="transmembrane region" description="Helical" evidence="8">
    <location>
        <begin position="167"/>
        <end position="186"/>
    </location>
</feature>
<protein>
    <submittedName>
        <fullName evidence="10">MFS transporter, sugar porter (SP) family</fullName>
    </submittedName>
</protein>
<keyword evidence="4 8" id="KW-0812">Transmembrane</keyword>
<dbReference type="GO" id="GO:0022857">
    <property type="term" value="F:transmembrane transporter activity"/>
    <property type="evidence" value="ECO:0007669"/>
    <property type="project" value="InterPro"/>
</dbReference>
<dbReference type="InterPro" id="IPR005829">
    <property type="entry name" value="Sugar_transporter_CS"/>
</dbReference>
<evidence type="ECO:0000313" key="10">
    <source>
        <dbReference type="EMBL" id="SDD55370.1"/>
    </source>
</evidence>
<feature type="transmembrane region" description="Helical" evidence="8">
    <location>
        <begin position="44"/>
        <end position="65"/>
    </location>
</feature>
<dbReference type="Proteomes" id="UP000199060">
    <property type="component" value="Unassembled WGS sequence"/>
</dbReference>
<dbReference type="NCBIfam" id="TIGR00879">
    <property type="entry name" value="SP"/>
    <property type="match status" value="1"/>
</dbReference>
<keyword evidence="11" id="KW-1185">Reference proteome</keyword>
<feature type="transmembrane region" description="Helical" evidence="8">
    <location>
        <begin position="77"/>
        <end position="95"/>
    </location>
</feature>
<dbReference type="InterPro" id="IPR005828">
    <property type="entry name" value="MFS_sugar_transport-like"/>
</dbReference>
<feature type="transmembrane region" description="Helical" evidence="8">
    <location>
        <begin position="406"/>
        <end position="425"/>
    </location>
</feature>
<feature type="transmembrane region" description="Helical" evidence="8">
    <location>
        <begin position="134"/>
        <end position="155"/>
    </location>
</feature>
<name>A0A1G6VNZ0_9BACT</name>
<evidence type="ECO:0000256" key="6">
    <source>
        <dbReference type="ARBA" id="ARBA00023136"/>
    </source>
</evidence>
<feature type="domain" description="Major facilitator superfamily (MFS) profile" evidence="9">
    <location>
        <begin position="10"/>
        <end position="431"/>
    </location>
</feature>
<evidence type="ECO:0000256" key="2">
    <source>
        <dbReference type="ARBA" id="ARBA00010992"/>
    </source>
</evidence>
<evidence type="ECO:0000256" key="8">
    <source>
        <dbReference type="SAM" id="Phobius"/>
    </source>
</evidence>
<dbReference type="Gene3D" id="1.20.1250.20">
    <property type="entry name" value="MFS general substrate transporter like domains"/>
    <property type="match status" value="1"/>
</dbReference>
<organism evidence="10 11">
    <name type="scientific">Algoriphagus faecimaris</name>
    <dbReference type="NCBI Taxonomy" id="686796"/>
    <lineage>
        <taxon>Bacteria</taxon>
        <taxon>Pseudomonadati</taxon>
        <taxon>Bacteroidota</taxon>
        <taxon>Cytophagia</taxon>
        <taxon>Cytophagales</taxon>
        <taxon>Cyclobacteriaceae</taxon>
        <taxon>Algoriphagus</taxon>
    </lineage>
</organism>
<sequence>MASKKYVFFISITAALGGFLFGFDTAVISGAERAIQEVWLLSDWMHGLAIASALYGTVIGALFGGIPADRFGRKQSLLWIGLLYFISATGSAAAWDVTSFTLFRFIGGLGVGASSVVAPMYISEIAPAKNRGLLVALYQFNIVFGIVIAYISNYLIGTAGLPEDWRWMLAVEGIPALIYSALIFRIPESPRWLISKFNDQVKARAILTRTDPEGVDESIRLAIAEEKLQKAKGSFAALFSSKYASSTLLAIMIAFFNQVSGINAIIYFAPRVFEMAGISTENALISTIGIGIVNLLGTFMGLYLIDRLGRKKLMYIGSFGYIISLSLMAFNFLGPGIPSFWLPIFVFGFIVSHAVGQGSVIWVFISEMFPNELRAYGQSLGSFTHWIMAALIANVFPFFATQFGPGYIFSFFAVMMVGQLIWVRYKMPETKGRSLEEIQKDLHKNYVA</sequence>
<keyword evidence="5 8" id="KW-1133">Transmembrane helix</keyword>
<evidence type="ECO:0000256" key="5">
    <source>
        <dbReference type="ARBA" id="ARBA00022989"/>
    </source>
</evidence>
<dbReference type="AlphaFoldDB" id="A0A1G6VNZ0"/>
<dbReference type="PROSITE" id="PS00217">
    <property type="entry name" value="SUGAR_TRANSPORT_2"/>
    <property type="match status" value="1"/>
</dbReference>
<comment type="similarity">
    <text evidence="2 7">Belongs to the major facilitator superfamily. Sugar transporter (TC 2.A.1.1) family.</text>
</comment>
<dbReference type="EMBL" id="FNAC01000037">
    <property type="protein sequence ID" value="SDD55370.1"/>
    <property type="molecule type" value="Genomic_DNA"/>
</dbReference>
<feature type="transmembrane region" description="Helical" evidence="8">
    <location>
        <begin position="282"/>
        <end position="305"/>
    </location>
</feature>
<proteinExistence type="inferred from homology"/>
<keyword evidence="3 7" id="KW-0813">Transport</keyword>
<dbReference type="InterPro" id="IPR036259">
    <property type="entry name" value="MFS_trans_sf"/>
</dbReference>
<dbReference type="InterPro" id="IPR020846">
    <property type="entry name" value="MFS_dom"/>
</dbReference>
<dbReference type="InterPro" id="IPR050814">
    <property type="entry name" value="Myo-inositol_Transporter"/>
</dbReference>
<feature type="transmembrane region" description="Helical" evidence="8">
    <location>
        <begin position="312"/>
        <end position="334"/>
    </location>
</feature>
<feature type="transmembrane region" description="Helical" evidence="8">
    <location>
        <begin position="340"/>
        <end position="365"/>
    </location>
</feature>
<comment type="subcellular location">
    <subcellularLocation>
        <location evidence="1">Membrane</location>
        <topology evidence="1">Multi-pass membrane protein</topology>
    </subcellularLocation>
</comment>
<dbReference type="PANTHER" id="PTHR48020">
    <property type="entry name" value="PROTON MYO-INOSITOL COTRANSPORTER"/>
    <property type="match status" value="1"/>
</dbReference>
<dbReference type="GO" id="GO:0016020">
    <property type="term" value="C:membrane"/>
    <property type="evidence" value="ECO:0007669"/>
    <property type="project" value="UniProtKB-SubCell"/>
</dbReference>
<evidence type="ECO:0000256" key="4">
    <source>
        <dbReference type="ARBA" id="ARBA00022692"/>
    </source>
</evidence>
<dbReference type="PROSITE" id="PS00216">
    <property type="entry name" value="SUGAR_TRANSPORT_1"/>
    <property type="match status" value="2"/>
</dbReference>
<evidence type="ECO:0000256" key="3">
    <source>
        <dbReference type="ARBA" id="ARBA00022448"/>
    </source>
</evidence>
<keyword evidence="6 8" id="KW-0472">Membrane</keyword>